<feature type="region of interest" description="Disordered" evidence="2">
    <location>
        <begin position="190"/>
        <end position="258"/>
    </location>
</feature>
<evidence type="ECO:0000313" key="3">
    <source>
        <dbReference type="EMBL" id="OWZ20578.1"/>
    </source>
</evidence>
<feature type="compositionally biased region" description="Basic residues" evidence="2">
    <location>
        <begin position="196"/>
        <end position="212"/>
    </location>
</feature>
<keyword evidence="4" id="KW-1185">Reference proteome</keyword>
<sequence>MRQTQEALARIQRQADEVILAARTEATVQAERFRAAKGTEERFKAQQFQTEADFAERPRVQRMQDEAERTRWVDDIAILQQQMRELEAERDREQEAAKSIQKFQASHSRDLRATSVQVQHVTETPVPDAVSQIKTESGIANFQQNSRNHDADNVPIKTEKSGDKDAAAARADALLAAKLQTTLQNVNMSSDDAKVKAKKATPKMRASRKGRRGGYPSDSVPSSGNDDSDSGSDASDNSFWEPLSDMVVPKTTQGGTTTMNIRPFVTASSLNDFDEIASLSECTRW</sequence>
<proteinExistence type="predicted"/>
<evidence type="ECO:0000256" key="2">
    <source>
        <dbReference type="SAM" id="MobiDB-lite"/>
    </source>
</evidence>
<feature type="coiled-coil region" evidence="1">
    <location>
        <begin position="69"/>
        <end position="103"/>
    </location>
</feature>
<feature type="compositionally biased region" description="Low complexity" evidence="2">
    <location>
        <begin position="216"/>
        <end position="238"/>
    </location>
</feature>
<evidence type="ECO:0000313" key="4">
    <source>
        <dbReference type="Proteomes" id="UP000198211"/>
    </source>
</evidence>
<feature type="region of interest" description="Disordered" evidence="2">
    <location>
        <begin position="142"/>
        <end position="165"/>
    </location>
</feature>
<dbReference type="EMBL" id="NBNE01000309">
    <property type="protein sequence ID" value="OWZ20578.1"/>
    <property type="molecule type" value="Genomic_DNA"/>
</dbReference>
<name>A0A225WU18_9STRA</name>
<reference evidence="4" key="1">
    <citation type="submission" date="2017-03" db="EMBL/GenBank/DDBJ databases">
        <title>Phytopthora megakarya and P. palmivora, two closely related causual agents of cacao black pod achieved similar genome size and gene model numbers by different mechanisms.</title>
        <authorList>
            <person name="Ali S."/>
            <person name="Shao J."/>
            <person name="Larry D.J."/>
            <person name="Kronmiller B."/>
            <person name="Shen D."/>
            <person name="Strem M.D."/>
            <person name="Melnick R.L."/>
            <person name="Guiltinan M.J."/>
            <person name="Tyler B.M."/>
            <person name="Meinhardt L.W."/>
            <person name="Bailey B.A."/>
        </authorList>
    </citation>
    <scope>NUCLEOTIDE SEQUENCE [LARGE SCALE GENOMIC DNA]</scope>
    <source>
        <strain evidence="4">zdho120</strain>
    </source>
</reference>
<accession>A0A225WU18</accession>
<protein>
    <submittedName>
        <fullName evidence="3">Uncharacterized protein</fullName>
    </submittedName>
</protein>
<comment type="caution">
    <text evidence="3">The sequence shown here is derived from an EMBL/GenBank/DDBJ whole genome shotgun (WGS) entry which is preliminary data.</text>
</comment>
<evidence type="ECO:0000256" key="1">
    <source>
        <dbReference type="SAM" id="Coils"/>
    </source>
</evidence>
<feature type="compositionally biased region" description="Basic and acidic residues" evidence="2">
    <location>
        <begin position="147"/>
        <end position="165"/>
    </location>
</feature>
<gene>
    <name evidence="3" type="ORF">PHMEG_0004976</name>
</gene>
<dbReference type="AlphaFoldDB" id="A0A225WU18"/>
<dbReference type="Proteomes" id="UP000198211">
    <property type="component" value="Unassembled WGS sequence"/>
</dbReference>
<dbReference type="OrthoDB" id="90269at2759"/>
<organism evidence="3 4">
    <name type="scientific">Phytophthora megakarya</name>
    <dbReference type="NCBI Taxonomy" id="4795"/>
    <lineage>
        <taxon>Eukaryota</taxon>
        <taxon>Sar</taxon>
        <taxon>Stramenopiles</taxon>
        <taxon>Oomycota</taxon>
        <taxon>Peronosporomycetes</taxon>
        <taxon>Peronosporales</taxon>
        <taxon>Peronosporaceae</taxon>
        <taxon>Phytophthora</taxon>
    </lineage>
</organism>
<keyword evidence="1" id="KW-0175">Coiled coil</keyword>